<evidence type="ECO:0000313" key="1">
    <source>
        <dbReference type="EMBL" id="MES1923134.1"/>
    </source>
</evidence>
<dbReference type="Proteomes" id="UP001439008">
    <property type="component" value="Unassembled WGS sequence"/>
</dbReference>
<accession>A0ABV2ATZ7</accession>
<evidence type="ECO:0000313" key="2">
    <source>
        <dbReference type="Proteomes" id="UP001439008"/>
    </source>
</evidence>
<dbReference type="EMBL" id="JBDODL010004832">
    <property type="protein sequence ID" value="MES1923134.1"/>
    <property type="molecule type" value="Genomic_DNA"/>
</dbReference>
<gene>
    <name evidence="1" type="ORF">MHBO_004677</name>
</gene>
<name>A0ABV2ATZ7_9EUKA</name>
<proteinExistence type="predicted"/>
<keyword evidence="2" id="KW-1185">Reference proteome</keyword>
<organism evidence="1 2">
    <name type="scientific">Bonamia ostreae</name>
    <dbReference type="NCBI Taxonomy" id="126728"/>
    <lineage>
        <taxon>Eukaryota</taxon>
        <taxon>Sar</taxon>
        <taxon>Rhizaria</taxon>
        <taxon>Endomyxa</taxon>
        <taxon>Ascetosporea</taxon>
        <taxon>Haplosporida</taxon>
        <taxon>Bonamia</taxon>
    </lineage>
</organism>
<reference evidence="1 2" key="1">
    <citation type="journal article" date="2024" name="BMC Biol.">
        <title>Comparative genomics of Ascetosporea gives new insight into the evolutionary basis for animal parasitism in Rhizaria.</title>
        <authorList>
            <person name="Hiltunen Thoren M."/>
            <person name="Onut-Brannstrom I."/>
            <person name="Alfjorden A."/>
            <person name="Peckova H."/>
            <person name="Swords F."/>
            <person name="Hooper C."/>
            <person name="Holzer A.S."/>
            <person name="Bass D."/>
            <person name="Burki F."/>
        </authorList>
    </citation>
    <scope>NUCLEOTIDE SEQUENCE [LARGE SCALE GENOMIC DNA]</scope>
    <source>
        <strain evidence="1">20-A016</strain>
    </source>
</reference>
<sequence length="189" mass="20259">MSDIDSADFVPELQNAWESNEKHEVLMFVMKNDGSLVFAVDTVPKTITYAPFNGVTNEEYQYQANSVSFNNFAQRGLCVNTHKLAEQFGLESTGVGVFTAGSAPLKRATRYKNGQAYVGTPASNATVYLLGPSNNIGVTDLAASIQTTASGTLINAPETFNMLVGEGSDPALRNVYSFTAAPLLVYPAN</sequence>
<comment type="caution">
    <text evidence="1">The sequence shown here is derived from an EMBL/GenBank/DDBJ whole genome shotgun (WGS) entry which is preliminary data.</text>
</comment>
<protein>
    <submittedName>
        <fullName evidence="1">Uncharacterized protein</fullName>
    </submittedName>
</protein>